<protein>
    <recommendedName>
        <fullName evidence="17">Phospholipase A1</fullName>
        <ecNumber evidence="17">3.1.1.32</ecNumber>
        <ecNumber evidence="17">3.1.1.4</ecNumber>
    </recommendedName>
    <alternativeName>
        <fullName evidence="17">Phosphatidylcholine 1-acylhydrolase</fullName>
    </alternativeName>
</protein>
<evidence type="ECO:0000256" key="9">
    <source>
        <dbReference type="ARBA" id="ARBA00022801"/>
    </source>
</evidence>
<evidence type="ECO:0000256" key="7">
    <source>
        <dbReference type="ARBA" id="ARBA00022723"/>
    </source>
</evidence>
<comment type="catalytic activity">
    <reaction evidence="2 17">
        <text>a 1,2-diacyl-sn-glycero-3-phosphocholine + H2O = a 1-acyl-sn-glycero-3-phosphocholine + a fatty acid + H(+)</text>
        <dbReference type="Rhea" id="RHEA:15801"/>
        <dbReference type="ChEBI" id="CHEBI:15377"/>
        <dbReference type="ChEBI" id="CHEBI:15378"/>
        <dbReference type="ChEBI" id="CHEBI:28868"/>
        <dbReference type="ChEBI" id="CHEBI:57643"/>
        <dbReference type="ChEBI" id="CHEBI:58168"/>
        <dbReference type="EC" id="3.1.1.4"/>
    </reaction>
</comment>
<evidence type="ECO:0000313" key="18">
    <source>
        <dbReference type="EMBL" id="OAH46416.1"/>
    </source>
</evidence>
<dbReference type="EMBL" id="LSTR01000020">
    <property type="protein sequence ID" value="OAH46416.1"/>
    <property type="molecule type" value="Genomic_DNA"/>
</dbReference>
<dbReference type="RefSeq" id="WP_038292632.1">
    <property type="nucleotide sequence ID" value="NZ_LSTR01000020.1"/>
</dbReference>
<organism evidence="18 19">
    <name type="scientific">Sphingobium yanoikuyae</name>
    <name type="common">Sphingomonas yanoikuyae</name>
    <dbReference type="NCBI Taxonomy" id="13690"/>
    <lineage>
        <taxon>Bacteria</taxon>
        <taxon>Pseudomonadati</taxon>
        <taxon>Pseudomonadota</taxon>
        <taxon>Alphaproteobacteria</taxon>
        <taxon>Sphingomonadales</taxon>
        <taxon>Sphingomonadaceae</taxon>
        <taxon>Sphingobium</taxon>
    </lineage>
</organism>
<evidence type="ECO:0000256" key="1">
    <source>
        <dbReference type="ARBA" id="ARBA00000111"/>
    </source>
</evidence>
<dbReference type="InterPro" id="IPR003187">
    <property type="entry name" value="PLipase_A1"/>
</dbReference>
<feature type="active site" description="Proton acceptor" evidence="15">
    <location>
        <position position="283"/>
    </location>
</feature>
<dbReference type="Proteomes" id="UP000077262">
    <property type="component" value="Unassembled WGS sequence"/>
</dbReference>
<reference evidence="18 19" key="1">
    <citation type="submission" date="2016-02" db="EMBL/GenBank/DDBJ databases">
        <authorList>
            <person name="Wen L."/>
            <person name="He K."/>
            <person name="Yang H."/>
        </authorList>
    </citation>
    <scope>NUCLEOTIDE SEQUENCE [LARGE SCALE GENOMIC DNA]</scope>
    <source>
        <strain evidence="18 19">CD09_2</strain>
    </source>
</reference>
<evidence type="ECO:0000256" key="4">
    <source>
        <dbReference type="ARBA" id="ARBA00011702"/>
    </source>
</evidence>
<evidence type="ECO:0000256" key="10">
    <source>
        <dbReference type="ARBA" id="ARBA00022837"/>
    </source>
</evidence>
<dbReference type="GO" id="GO:0046872">
    <property type="term" value="F:metal ion binding"/>
    <property type="evidence" value="ECO:0007669"/>
    <property type="project" value="UniProtKB-KW"/>
</dbReference>
<evidence type="ECO:0000256" key="5">
    <source>
        <dbReference type="ARBA" id="ARBA00022452"/>
    </source>
</evidence>
<evidence type="ECO:0000256" key="17">
    <source>
        <dbReference type="RuleBase" id="RU366027"/>
    </source>
</evidence>
<feature type="active site" description="Nucleophile" evidence="15">
    <location>
        <position position="285"/>
    </location>
</feature>
<keyword evidence="12 17" id="KW-0443">Lipid metabolism</keyword>
<evidence type="ECO:0000256" key="3">
    <source>
        <dbReference type="ARBA" id="ARBA00010525"/>
    </source>
</evidence>
<dbReference type="PANTHER" id="PTHR40457">
    <property type="entry name" value="PHOSPHOLIPASE A1"/>
    <property type="match status" value="1"/>
</dbReference>
<accession>A0A177JZX7</accession>
<comment type="similarity">
    <text evidence="3 17">Belongs to the phospholipase A1 family.</text>
</comment>
<dbReference type="GO" id="GO:0004623">
    <property type="term" value="F:phospholipase A2 activity"/>
    <property type="evidence" value="ECO:0007669"/>
    <property type="project" value="UniProtKB-EC"/>
</dbReference>
<dbReference type="EC" id="3.1.1.4" evidence="17"/>
<comment type="subcellular location">
    <subcellularLocation>
        <location evidence="17">Cell outer membrane</location>
        <topology evidence="17">Multi-pass membrane protein</topology>
    </subcellularLocation>
    <text evidence="17">One of the very few enzymes located there.</text>
</comment>
<gene>
    <name evidence="18" type="ORF">AX777_00660</name>
</gene>
<comment type="caution">
    <text evidence="18">The sequence shown here is derived from an EMBL/GenBank/DDBJ whole genome shotgun (WGS) entry which is preliminary data.</text>
</comment>
<keyword evidence="14 17" id="KW-0998">Cell outer membrane</keyword>
<dbReference type="InterPro" id="IPR036541">
    <property type="entry name" value="PLipase_A1_sf"/>
</dbReference>
<dbReference type="Pfam" id="PF02253">
    <property type="entry name" value="PLA1"/>
    <property type="match status" value="1"/>
</dbReference>
<dbReference type="Gene3D" id="2.40.230.10">
    <property type="entry name" value="Phospholipase A1"/>
    <property type="match status" value="1"/>
</dbReference>
<feature type="binding site" description="in dimeric form" evidence="16">
    <location>
        <position position="293"/>
    </location>
    <ligand>
        <name>Ca(2+)</name>
        <dbReference type="ChEBI" id="CHEBI:29108"/>
        <label>1</label>
    </ligand>
</feature>
<dbReference type="EC" id="3.1.1.32" evidence="17"/>
<keyword evidence="10 16" id="KW-0106">Calcium</keyword>
<keyword evidence="5" id="KW-1134">Transmembrane beta strand</keyword>
<dbReference type="AlphaFoldDB" id="A0A177JZX7"/>
<dbReference type="GO" id="GO:0008970">
    <property type="term" value="F:phospholipase A1 activity"/>
    <property type="evidence" value="ECO:0007669"/>
    <property type="project" value="UniProtKB-EC"/>
</dbReference>
<feature type="chain" id="PRO_5019612530" description="Phospholipase A1" evidence="17">
    <location>
        <begin position="37"/>
        <end position="420"/>
    </location>
</feature>
<evidence type="ECO:0000256" key="13">
    <source>
        <dbReference type="ARBA" id="ARBA00023136"/>
    </source>
</evidence>
<evidence type="ECO:0000256" key="12">
    <source>
        <dbReference type="ARBA" id="ARBA00023098"/>
    </source>
</evidence>
<keyword evidence="6" id="KW-0812">Transmembrane</keyword>
<feature type="binding site" description="in dimeric form" evidence="16">
    <location>
        <position position="330"/>
    </location>
    <ligand>
        <name>Ca(2+)</name>
        <dbReference type="ChEBI" id="CHEBI:29108"/>
        <label>1</label>
    </ligand>
</feature>
<keyword evidence="9 17" id="KW-0378">Hydrolase</keyword>
<evidence type="ECO:0000256" key="8">
    <source>
        <dbReference type="ARBA" id="ARBA00022729"/>
    </source>
</evidence>
<evidence type="ECO:0000313" key="19">
    <source>
        <dbReference type="Proteomes" id="UP000077262"/>
    </source>
</evidence>
<sequence length="420" mass="45480">MIRNRRAQPRHLPAPWSSLAWLLAVLSPSFATSALAGEPVETLIGRIALPDDQNMASVELRFLNMGPAPAAMPLPDRVEALVEQDGAARRLWLRRAPGVPETVEIAPGGFAQARYQLAASDMAEGSLLSIPAWNSPQVALHGAAASRMAAVSPVPVPPPPPPPGTPVPPPVAPPADRSAGNAFIGNLAPYEPIYAVYGPGTNTDARLQLSFEYRLFGSRDAAHLPSSWRDGLHFAYTQRMFWDLGANSMPFRNIDYQPEIIYVTPTRMLKNGMSLALQGGLRHESNGRDGDASRSINSVYVAPMAAFSLGEERRLLVAPRLTFYVGDKSDNPDIVRYRGHAGLFLQVGDDNGLRLSTNSRFNFGSGKGAINADLSYPLPRLLGGGPDLYLFAQGFAGYGENLLDYNRSITRLRIGFALVR</sequence>
<keyword evidence="13" id="KW-0472">Membrane</keyword>
<evidence type="ECO:0000256" key="2">
    <source>
        <dbReference type="ARBA" id="ARBA00001604"/>
    </source>
</evidence>
<comment type="cofactor">
    <cofactor evidence="17">
        <name>Ca(2+)</name>
        <dbReference type="ChEBI" id="CHEBI:29108"/>
    </cofactor>
    <text evidence="17">Binds 1 Ca(2+) ion per monomer. In the dimeric form the Ca(2+) is bound by different amino acids with binding of each Ca(2+) shared with ligands coming from each monomer. The Ca(2+) ion may have a role in catalysis.</text>
</comment>
<comment type="catalytic activity">
    <reaction evidence="1 17">
        <text>a 1,2-diacyl-sn-glycero-3-phosphocholine + H2O = a 2-acyl-sn-glycero-3-phosphocholine + a fatty acid + H(+)</text>
        <dbReference type="Rhea" id="RHEA:18689"/>
        <dbReference type="ChEBI" id="CHEBI:15377"/>
        <dbReference type="ChEBI" id="CHEBI:15378"/>
        <dbReference type="ChEBI" id="CHEBI:28868"/>
        <dbReference type="ChEBI" id="CHEBI:57643"/>
        <dbReference type="ChEBI" id="CHEBI:57875"/>
        <dbReference type="EC" id="3.1.1.32"/>
    </reaction>
</comment>
<dbReference type="PANTHER" id="PTHR40457:SF1">
    <property type="entry name" value="PHOSPHOLIPASE A1"/>
    <property type="match status" value="1"/>
</dbReference>
<dbReference type="GO" id="GO:0016042">
    <property type="term" value="P:lipid catabolic process"/>
    <property type="evidence" value="ECO:0007669"/>
    <property type="project" value="UniProtKB-KW"/>
</dbReference>
<name>A0A177JZX7_SPHYA</name>
<dbReference type="GO" id="GO:0009279">
    <property type="term" value="C:cell outer membrane"/>
    <property type="evidence" value="ECO:0007669"/>
    <property type="project" value="UniProtKB-SubCell"/>
</dbReference>
<keyword evidence="8 17" id="KW-0732">Signal</keyword>
<proteinExistence type="inferred from homology"/>
<dbReference type="SUPFAM" id="SSF56931">
    <property type="entry name" value="Outer membrane phospholipase A (OMPLA)"/>
    <property type="match status" value="1"/>
</dbReference>
<keyword evidence="7 16" id="KW-0479">Metal-binding</keyword>
<dbReference type="OrthoDB" id="188433at2"/>
<feature type="binding site" description="in dimeric form" evidence="16">
    <location>
        <position position="288"/>
    </location>
    <ligand>
        <name>Ca(2+)</name>
        <dbReference type="ChEBI" id="CHEBI:29108"/>
        <label>1</label>
    </ligand>
</feature>
<keyword evidence="11 17" id="KW-0442">Lipid degradation</keyword>
<evidence type="ECO:0000256" key="15">
    <source>
        <dbReference type="PIRSR" id="PIRSR603187-1"/>
    </source>
</evidence>
<evidence type="ECO:0000256" key="14">
    <source>
        <dbReference type="ARBA" id="ARBA00023237"/>
    </source>
</evidence>
<evidence type="ECO:0000256" key="6">
    <source>
        <dbReference type="ARBA" id="ARBA00022692"/>
    </source>
</evidence>
<dbReference type="PRINTS" id="PR01486">
    <property type="entry name" value="PHPHLIPASEA1"/>
</dbReference>
<feature type="binding site" description="in dimeric form" evidence="16">
    <location>
        <position position="248"/>
    </location>
    <ligand>
        <name>Ca(2+)</name>
        <dbReference type="ChEBI" id="CHEBI:29108"/>
        <label>1</label>
    </ligand>
</feature>
<feature type="signal peptide" evidence="17">
    <location>
        <begin position="1"/>
        <end position="36"/>
    </location>
</feature>
<comment type="function">
    <text evidence="17">Hydrolysis of phosphatidylcholine with phospholipase A2 (EC 3.1.1.4) and phospholipase A1 (EC 3.1.1.32) activities.</text>
</comment>
<comment type="subunit">
    <text evidence="4 17">Homodimer; dimerization is reversible, and the dimeric form is the active one.</text>
</comment>
<evidence type="ECO:0000256" key="16">
    <source>
        <dbReference type="PIRSR" id="PIRSR603187-2"/>
    </source>
</evidence>
<evidence type="ECO:0000256" key="11">
    <source>
        <dbReference type="ARBA" id="ARBA00022963"/>
    </source>
</evidence>